<sequence length="128" mass="13261">STPAVSTPAVSTPAVSTPAVSTPAVSTPAVSTPAVSTPAVSTPNSHRVTAPHPAITLSDISHEEASRSAMQYAAVLRDWALRKAAPEEVEKAPCTSEVALDLRKRSRVEEGGCSEGKRGKFHDTCVAD</sequence>
<name>A0A023BD72_GRENI</name>
<gene>
    <name evidence="2" type="ORF">GNI_006230</name>
</gene>
<dbReference type="VEuPathDB" id="CryptoDB:GNI_006230"/>
<keyword evidence="3" id="KW-1185">Reference proteome</keyword>
<reference evidence="2" key="1">
    <citation type="submission" date="2013-12" db="EMBL/GenBank/DDBJ databases">
        <authorList>
            <person name="Omoto C.K."/>
            <person name="Sibley D."/>
            <person name="Venepally P."/>
            <person name="Hadjithomas M."/>
            <person name="Karamycheva S."/>
            <person name="Brunk B."/>
            <person name="Roos D."/>
            <person name="Caler E."/>
            <person name="Lorenzi H."/>
        </authorList>
    </citation>
    <scope>NUCLEOTIDE SEQUENCE</scope>
</reference>
<dbReference type="EMBL" id="AFNH02000047">
    <property type="protein sequence ID" value="EZG87867.1"/>
    <property type="molecule type" value="Genomic_DNA"/>
</dbReference>
<dbReference type="AlphaFoldDB" id="A0A023BD72"/>
<dbReference type="OrthoDB" id="5431405at2759"/>
<organism evidence="2 3">
    <name type="scientific">Gregarina niphandrodes</name>
    <name type="common">Septate eugregarine</name>
    <dbReference type="NCBI Taxonomy" id="110365"/>
    <lineage>
        <taxon>Eukaryota</taxon>
        <taxon>Sar</taxon>
        <taxon>Alveolata</taxon>
        <taxon>Apicomplexa</taxon>
        <taxon>Conoidasida</taxon>
        <taxon>Gregarinasina</taxon>
        <taxon>Eugregarinorida</taxon>
        <taxon>Gregarinidae</taxon>
        <taxon>Gregarina</taxon>
    </lineage>
</organism>
<evidence type="ECO:0000313" key="3">
    <source>
        <dbReference type="Proteomes" id="UP000019763"/>
    </source>
</evidence>
<protein>
    <submittedName>
        <fullName evidence="2">Serum response factor-binding protein 1</fullName>
    </submittedName>
</protein>
<dbReference type="RefSeq" id="XP_011128636.1">
    <property type="nucleotide sequence ID" value="XM_011130334.1"/>
</dbReference>
<evidence type="ECO:0000313" key="2">
    <source>
        <dbReference type="EMBL" id="EZG87867.1"/>
    </source>
</evidence>
<dbReference type="Proteomes" id="UP000019763">
    <property type="component" value="Unassembled WGS sequence"/>
</dbReference>
<feature type="compositionally biased region" description="Polar residues" evidence="1">
    <location>
        <begin position="1"/>
        <end position="47"/>
    </location>
</feature>
<feature type="region of interest" description="Disordered" evidence="1">
    <location>
        <begin position="107"/>
        <end position="128"/>
    </location>
</feature>
<dbReference type="GeneID" id="22910498"/>
<feature type="non-terminal residue" evidence="2">
    <location>
        <position position="1"/>
    </location>
</feature>
<proteinExistence type="predicted"/>
<feature type="region of interest" description="Disordered" evidence="1">
    <location>
        <begin position="1"/>
        <end position="51"/>
    </location>
</feature>
<accession>A0A023BD72</accession>
<comment type="caution">
    <text evidence="2">The sequence shown here is derived from an EMBL/GenBank/DDBJ whole genome shotgun (WGS) entry which is preliminary data.</text>
</comment>
<evidence type="ECO:0000256" key="1">
    <source>
        <dbReference type="SAM" id="MobiDB-lite"/>
    </source>
</evidence>